<dbReference type="AlphaFoldDB" id="A0A9N9W6D4"/>
<dbReference type="OrthoDB" id="3431997at2759"/>
<keyword evidence="2" id="KW-1185">Reference proteome</keyword>
<proteinExistence type="predicted"/>
<comment type="caution">
    <text evidence="1">The sequence shown here is derived from an EMBL/GenBank/DDBJ whole genome shotgun (WGS) entry which is preliminary data.</text>
</comment>
<dbReference type="EMBL" id="CABFNQ020000768">
    <property type="protein sequence ID" value="CAH0042745.1"/>
    <property type="molecule type" value="Genomic_DNA"/>
</dbReference>
<sequence length="267" mass="28716">MSEKSSIFSAAPQEYEHPLPAYGEITSKPGYTYGGSGTHTSGRPILFPRECVFFYRMPHSHSHLGVNKNEPLFLVRPPRFSMGSGDIILLNGTDKLDTPPASVGALKLKSTKACAAELRLKPRPGGSFTQSLEINLTVGIQNKYQFVAPVGPNGQHETFEWRQSTGELVRDLAGGFQYGMKLVRLDGVTGDASSDGKVTVVTGDDKPIVAIFAAVRPQCTSAKFRFVNEGATGELGEVFELAAMISFMRLFELQLSQGGVAIGPGSS</sequence>
<evidence type="ECO:0000313" key="2">
    <source>
        <dbReference type="Proteomes" id="UP000696573"/>
    </source>
</evidence>
<name>A0A9N9W6D4_9HYPO</name>
<reference evidence="1" key="1">
    <citation type="submission" date="2021-10" db="EMBL/GenBank/DDBJ databases">
        <authorList>
            <person name="Piombo E."/>
        </authorList>
    </citation>
    <scope>NUCLEOTIDE SEQUENCE</scope>
</reference>
<evidence type="ECO:0000313" key="1">
    <source>
        <dbReference type="EMBL" id="CAH0042745.1"/>
    </source>
</evidence>
<gene>
    <name evidence="1" type="ORF">CRHIZ90672A_00004788</name>
</gene>
<dbReference type="Proteomes" id="UP000696573">
    <property type="component" value="Unassembled WGS sequence"/>
</dbReference>
<protein>
    <submittedName>
        <fullName evidence="1">Uncharacterized protein</fullName>
    </submittedName>
</protein>
<accession>A0A9N9W6D4</accession>
<organism evidence="1 2">
    <name type="scientific">Clonostachys rhizophaga</name>
    <dbReference type="NCBI Taxonomy" id="160324"/>
    <lineage>
        <taxon>Eukaryota</taxon>
        <taxon>Fungi</taxon>
        <taxon>Dikarya</taxon>
        <taxon>Ascomycota</taxon>
        <taxon>Pezizomycotina</taxon>
        <taxon>Sordariomycetes</taxon>
        <taxon>Hypocreomycetidae</taxon>
        <taxon>Hypocreales</taxon>
        <taxon>Bionectriaceae</taxon>
        <taxon>Clonostachys</taxon>
    </lineage>
</organism>